<dbReference type="Proteomes" id="UP000284842">
    <property type="component" value="Unassembled WGS sequence"/>
</dbReference>
<reference evidence="2 3" key="1">
    <citation type="journal article" date="2018" name="Evol. Lett.">
        <title>Horizontal gene cluster transfer increased hallucinogenic mushroom diversity.</title>
        <authorList>
            <person name="Reynolds H.T."/>
            <person name="Vijayakumar V."/>
            <person name="Gluck-Thaler E."/>
            <person name="Korotkin H.B."/>
            <person name="Matheny P.B."/>
            <person name="Slot J.C."/>
        </authorList>
    </citation>
    <scope>NUCLEOTIDE SEQUENCE [LARGE SCALE GENOMIC DNA]</scope>
    <source>
        <strain evidence="2 3">2629</strain>
    </source>
</reference>
<organism evidence="2 3">
    <name type="scientific">Panaeolus cyanescens</name>
    <dbReference type="NCBI Taxonomy" id="181874"/>
    <lineage>
        <taxon>Eukaryota</taxon>
        <taxon>Fungi</taxon>
        <taxon>Dikarya</taxon>
        <taxon>Basidiomycota</taxon>
        <taxon>Agaricomycotina</taxon>
        <taxon>Agaricomycetes</taxon>
        <taxon>Agaricomycetidae</taxon>
        <taxon>Agaricales</taxon>
        <taxon>Agaricineae</taxon>
        <taxon>Galeropsidaceae</taxon>
        <taxon>Panaeolus</taxon>
    </lineage>
</organism>
<evidence type="ECO:0000256" key="1">
    <source>
        <dbReference type="SAM" id="MobiDB-lite"/>
    </source>
</evidence>
<feature type="compositionally biased region" description="Basic and acidic residues" evidence="1">
    <location>
        <begin position="1"/>
        <end position="14"/>
    </location>
</feature>
<keyword evidence="3" id="KW-1185">Reference proteome</keyword>
<dbReference type="AlphaFoldDB" id="A0A409VZD7"/>
<sequence>MPLEHADHLPRSEWEQSSTAAAQPCRSIKSKLLPGACARAPDHSSKMQAFIVLSITANVMDTAPLNSPNDLNVGCWPQAYKRMNFSESPFQVQHLKVTVNYISPTHVSPSNVMSRHTNTSNYHRVYPNIPTRGTTTTTTTTTVTLTHPISMFNGTVTFLPQSTFNVPDQVENMTEEEIEALFDDFDDVFEEADRVAEELAERQDESQTHASTHTQTQVNVNTHQGPQMRGVSGGQHTQTSAVDAIRMAAEGVQGITWGSLADLAPNSRIHNGVRIIDEAIFIDDRTGPSPAGYLTMHHSTMQQPSRHSSGQPRTSPAGRRAD</sequence>
<evidence type="ECO:0000313" key="3">
    <source>
        <dbReference type="Proteomes" id="UP000284842"/>
    </source>
</evidence>
<protein>
    <submittedName>
        <fullName evidence="2">Uncharacterized protein</fullName>
    </submittedName>
</protein>
<dbReference type="EMBL" id="NHTK01005907">
    <property type="protein sequence ID" value="PPQ71624.1"/>
    <property type="molecule type" value="Genomic_DNA"/>
</dbReference>
<feature type="compositionally biased region" description="Low complexity" evidence="1">
    <location>
        <begin position="208"/>
        <end position="217"/>
    </location>
</feature>
<feature type="region of interest" description="Disordered" evidence="1">
    <location>
        <begin position="296"/>
        <end position="322"/>
    </location>
</feature>
<evidence type="ECO:0000313" key="2">
    <source>
        <dbReference type="EMBL" id="PPQ71624.1"/>
    </source>
</evidence>
<feature type="compositionally biased region" description="Polar residues" evidence="1">
    <location>
        <begin position="297"/>
        <end position="314"/>
    </location>
</feature>
<accession>A0A409VZD7</accession>
<name>A0A409VZD7_9AGAR</name>
<proteinExistence type="predicted"/>
<comment type="caution">
    <text evidence="2">The sequence shown here is derived from an EMBL/GenBank/DDBJ whole genome shotgun (WGS) entry which is preliminary data.</text>
</comment>
<feature type="region of interest" description="Disordered" evidence="1">
    <location>
        <begin position="1"/>
        <end position="21"/>
    </location>
</feature>
<feature type="region of interest" description="Disordered" evidence="1">
    <location>
        <begin position="197"/>
        <end position="235"/>
    </location>
</feature>
<dbReference type="InParanoid" id="A0A409VZD7"/>
<gene>
    <name evidence="2" type="ORF">CVT24_007851</name>
</gene>
<feature type="compositionally biased region" description="Basic and acidic residues" evidence="1">
    <location>
        <begin position="197"/>
        <end position="207"/>
    </location>
</feature>